<evidence type="ECO:0000313" key="3">
    <source>
        <dbReference type="Proteomes" id="UP001346149"/>
    </source>
</evidence>
<gene>
    <name evidence="2" type="ORF">SAY86_012847</name>
</gene>
<dbReference type="EMBL" id="JAXQNO010000007">
    <property type="protein sequence ID" value="KAK4794853.1"/>
    <property type="molecule type" value="Genomic_DNA"/>
</dbReference>
<evidence type="ECO:0000256" key="1">
    <source>
        <dbReference type="SAM" id="MobiDB-lite"/>
    </source>
</evidence>
<protein>
    <submittedName>
        <fullName evidence="2">Uncharacterized protein</fullName>
    </submittedName>
</protein>
<accession>A0AAN7RE78</accession>
<proteinExistence type="predicted"/>
<dbReference type="AlphaFoldDB" id="A0AAN7RE78"/>
<reference evidence="2 3" key="1">
    <citation type="journal article" date="2023" name="Hortic Res">
        <title>Pangenome of water caltrop reveals structural variations and asymmetric subgenome divergence after allopolyploidization.</title>
        <authorList>
            <person name="Zhang X."/>
            <person name="Chen Y."/>
            <person name="Wang L."/>
            <person name="Yuan Y."/>
            <person name="Fang M."/>
            <person name="Shi L."/>
            <person name="Lu R."/>
            <person name="Comes H.P."/>
            <person name="Ma Y."/>
            <person name="Chen Y."/>
            <person name="Huang G."/>
            <person name="Zhou Y."/>
            <person name="Zheng Z."/>
            <person name="Qiu Y."/>
        </authorList>
    </citation>
    <scope>NUCLEOTIDE SEQUENCE [LARGE SCALE GENOMIC DNA]</scope>
    <source>
        <strain evidence="2">F231</strain>
    </source>
</reference>
<evidence type="ECO:0000313" key="2">
    <source>
        <dbReference type="EMBL" id="KAK4794853.1"/>
    </source>
</evidence>
<keyword evidence="3" id="KW-1185">Reference proteome</keyword>
<comment type="caution">
    <text evidence="2">The sequence shown here is derived from an EMBL/GenBank/DDBJ whole genome shotgun (WGS) entry which is preliminary data.</text>
</comment>
<organism evidence="2 3">
    <name type="scientific">Trapa natans</name>
    <name type="common">Water chestnut</name>
    <dbReference type="NCBI Taxonomy" id="22666"/>
    <lineage>
        <taxon>Eukaryota</taxon>
        <taxon>Viridiplantae</taxon>
        <taxon>Streptophyta</taxon>
        <taxon>Embryophyta</taxon>
        <taxon>Tracheophyta</taxon>
        <taxon>Spermatophyta</taxon>
        <taxon>Magnoliopsida</taxon>
        <taxon>eudicotyledons</taxon>
        <taxon>Gunneridae</taxon>
        <taxon>Pentapetalae</taxon>
        <taxon>rosids</taxon>
        <taxon>malvids</taxon>
        <taxon>Myrtales</taxon>
        <taxon>Lythraceae</taxon>
        <taxon>Trapa</taxon>
    </lineage>
</organism>
<dbReference type="Proteomes" id="UP001346149">
    <property type="component" value="Unassembled WGS sequence"/>
</dbReference>
<name>A0AAN7RE78_TRANT</name>
<sequence length="208" mass="22806">MQESSLPGILIPNSLVSPNANTSIIAQVPADALFPSSASDEINMNPFIDEMKAKPIHPDTAMEVEDSTLQPLNSEAPRPPTSEGPSGSAGRLRVKYGVTKSMYLDYAGMPKFTFVVDLDPPFVRFLMLAVKLPRNRLFSPAAPPYGSRSRIILAILLRDCAICRKDISGNALIRPGTFLDACFSLDPYDYMQHAGIRLVVKKLFLHSN</sequence>
<feature type="region of interest" description="Disordered" evidence="1">
    <location>
        <begin position="70"/>
        <end position="91"/>
    </location>
</feature>